<reference evidence="3 4" key="1">
    <citation type="journal article" date="2014" name="Genome Announc.">
        <title>Draft genome sequence of the pathogenic fungus Scedosporium apiospermum.</title>
        <authorList>
            <person name="Vandeputte P."/>
            <person name="Ghamrawi S."/>
            <person name="Rechenmann M."/>
            <person name="Iltis A."/>
            <person name="Giraud S."/>
            <person name="Fleury M."/>
            <person name="Thornton C."/>
            <person name="Delhaes L."/>
            <person name="Meyer W."/>
            <person name="Papon N."/>
            <person name="Bouchara J.P."/>
        </authorList>
    </citation>
    <scope>NUCLEOTIDE SEQUENCE [LARGE SCALE GENOMIC DNA]</scope>
    <source>
        <strain evidence="3 4">IHEM 14462</strain>
    </source>
</reference>
<dbReference type="HOGENOM" id="CLU_449157_0_0_1"/>
<keyword evidence="2" id="KW-1133">Transmembrane helix</keyword>
<gene>
    <name evidence="3" type="ORF">SAPIO_CDS2106</name>
</gene>
<dbReference type="OrthoDB" id="5411141at2759"/>
<accession>A0A084GD91</accession>
<evidence type="ECO:0000313" key="4">
    <source>
        <dbReference type="Proteomes" id="UP000028545"/>
    </source>
</evidence>
<keyword evidence="2" id="KW-0812">Transmembrane</keyword>
<evidence type="ECO:0000256" key="2">
    <source>
        <dbReference type="SAM" id="Phobius"/>
    </source>
</evidence>
<feature type="compositionally biased region" description="Low complexity" evidence="1">
    <location>
        <begin position="96"/>
        <end position="109"/>
    </location>
</feature>
<evidence type="ECO:0000313" key="3">
    <source>
        <dbReference type="EMBL" id="KEZ45303.1"/>
    </source>
</evidence>
<feature type="transmembrane region" description="Helical" evidence="2">
    <location>
        <begin position="242"/>
        <end position="263"/>
    </location>
</feature>
<feature type="region of interest" description="Disordered" evidence="1">
    <location>
        <begin position="1"/>
        <end position="122"/>
    </location>
</feature>
<organism evidence="3 4">
    <name type="scientific">Pseudallescheria apiosperma</name>
    <name type="common">Scedosporium apiospermum</name>
    <dbReference type="NCBI Taxonomy" id="563466"/>
    <lineage>
        <taxon>Eukaryota</taxon>
        <taxon>Fungi</taxon>
        <taxon>Dikarya</taxon>
        <taxon>Ascomycota</taxon>
        <taxon>Pezizomycotina</taxon>
        <taxon>Sordariomycetes</taxon>
        <taxon>Hypocreomycetidae</taxon>
        <taxon>Microascales</taxon>
        <taxon>Microascaceae</taxon>
        <taxon>Scedosporium</taxon>
    </lineage>
</organism>
<dbReference type="Proteomes" id="UP000028545">
    <property type="component" value="Unassembled WGS sequence"/>
</dbReference>
<dbReference type="OMA" id="WHALEDD"/>
<feature type="compositionally biased region" description="Basic and acidic residues" evidence="1">
    <location>
        <begin position="11"/>
        <end position="28"/>
    </location>
</feature>
<dbReference type="AlphaFoldDB" id="A0A084GD91"/>
<name>A0A084GD91_PSEDA</name>
<feature type="compositionally biased region" description="Basic and acidic residues" evidence="1">
    <location>
        <begin position="212"/>
        <end position="232"/>
    </location>
</feature>
<dbReference type="VEuPathDB" id="FungiDB:SAPIO_CDS2106"/>
<feature type="compositionally biased region" description="Basic and acidic residues" evidence="1">
    <location>
        <begin position="559"/>
        <end position="569"/>
    </location>
</feature>
<keyword evidence="4" id="KW-1185">Reference proteome</keyword>
<feature type="region of interest" description="Disordered" evidence="1">
    <location>
        <begin position="324"/>
        <end position="367"/>
    </location>
</feature>
<feature type="region of interest" description="Disordered" evidence="1">
    <location>
        <begin position="205"/>
        <end position="232"/>
    </location>
</feature>
<keyword evidence="2" id="KW-0472">Membrane</keyword>
<dbReference type="EMBL" id="JOWA01000085">
    <property type="protein sequence ID" value="KEZ45303.1"/>
    <property type="molecule type" value="Genomic_DNA"/>
</dbReference>
<feature type="region of interest" description="Disordered" evidence="1">
    <location>
        <begin position="495"/>
        <end position="533"/>
    </location>
</feature>
<feature type="compositionally biased region" description="Acidic residues" evidence="1">
    <location>
        <begin position="44"/>
        <end position="59"/>
    </location>
</feature>
<protein>
    <submittedName>
        <fullName evidence="3">Uncharacterized protein</fullName>
    </submittedName>
</protein>
<feature type="region of interest" description="Disordered" evidence="1">
    <location>
        <begin position="559"/>
        <end position="608"/>
    </location>
</feature>
<evidence type="ECO:0000256" key="1">
    <source>
        <dbReference type="SAM" id="MobiDB-lite"/>
    </source>
</evidence>
<dbReference type="RefSeq" id="XP_016645102.1">
    <property type="nucleotide sequence ID" value="XM_016785224.1"/>
</dbReference>
<feature type="region of interest" description="Disordered" evidence="1">
    <location>
        <begin position="271"/>
        <end position="290"/>
    </location>
</feature>
<proteinExistence type="predicted"/>
<feature type="compositionally biased region" description="Pro residues" evidence="1">
    <location>
        <begin position="78"/>
        <end position="95"/>
    </location>
</feature>
<dbReference type="GeneID" id="27721178"/>
<dbReference type="KEGG" id="sapo:SAPIO_CDS2106"/>
<comment type="caution">
    <text evidence="3">The sequence shown here is derived from an EMBL/GenBank/DDBJ whole genome shotgun (WGS) entry which is preliminary data.</text>
</comment>
<sequence>MQGSTTSPRRATGEARGSRTRRYLIDNPRRRRQTPVDPNVSDSESGDELDNSESEDEEYYSPPGSQPGQEGLLQAAPQLPPPPPPPSAPAQPILPSPDQAYPEPSYPSTEQPPPPRLTSTSASQIVQTFTVSAARPSITKSPFGIGVGADLNAAPALNVQDPESDTETDSPTILPTFTGPLPISASVTATLETVRLTSTTTVLPTEDAFPLPDKEYYKDDDPPFDDDKPKFQSKKDATTEHIMIGGGSIGAFVGVCVLSWLVWRFASRRKKRGGPYSMSDAPYGSPSRGSISRQAQVGKFLASVPWVKNRPWARKWHALEDDNRSIPAMTEKQSTDQQREAGAGLSGFSFNFGRQPPSTSGSLGMPQLDTNVGAAPYNVANISPVSSLQTSTSANPFDDVNAIQPAPQPAVVASHHQHHASETSIQGQYGTWIYRTMPDGAGSQPGTYNSQQRQANRLSEVSSLSSGFGDGDIIIQQSWPGQGQGTSTAAAVVVPQPPAPVAPPQSVRESVGQSSDAGWSRRDTIYTQTSEDLPPRFRNINSWVDQQKGRIQRAVMRAKDGHTNQHSPDDVVPPVPGIPAGSGPHGLPPEPELSMMMPDGEVPRRVEM</sequence>